<accession>A0ABU5IQ38</accession>
<keyword evidence="2" id="KW-1185">Reference proteome</keyword>
<evidence type="ECO:0000313" key="1">
    <source>
        <dbReference type="EMBL" id="MDZ5461024.1"/>
    </source>
</evidence>
<dbReference type="RefSeq" id="WP_322468300.1">
    <property type="nucleotide sequence ID" value="NZ_JAXOJX010000093.1"/>
</dbReference>
<name>A0ABU5IQ38_9BURK</name>
<dbReference type="EMBL" id="JAXOJX010000093">
    <property type="protein sequence ID" value="MDZ5461024.1"/>
    <property type="molecule type" value="Genomic_DNA"/>
</dbReference>
<evidence type="ECO:0000313" key="2">
    <source>
        <dbReference type="Proteomes" id="UP001293718"/>
    </source>
</evidence>
<protein>
    <submittedName>
        <fullName evidence="1">Uncharacterized protein</fullName>
    </submittedName>
</protein>
<comment type="caution">
    <text evidence="1">The sequence shown here is derived from an EMBL/GenBank/DDBJ whole genome shotgun (WGS) entry which is preliminary data.</text>
</comment>
<dbReference type="Proteomes" id="UP001293718">
    <property type="component" value="Unassembled WGS sequence"/>
</dbReference>
<gene>
    <name evidence="1" type="ORF">SM757_31055</name>
</gene>
<sequence length="91" mass="9923">MNRLQRSLLGSWYSLSLINTSQEKKRHVPDILKDDASAVDAADGSGTAAWAFADCMAPCSSIVDANATVLESIFPLNMTTPRFGCEEFPRN</sequence>
<organism evidence="1 2">
    <name type="scientific">Azohydromonas lata</name>
    <dbReference type="NCBI Taxonomy" id="45677"/>
    <lineage>
        <taxon>Bacteria</taxon>
        <taxon>Pseudomonadati</taxon>
        <taxon>Pseudomonadota</taxon>
        <taxon>Betaproteobacteria</taxon>
        <taxon>Burkholderiales</taxon>
        <taxon>Sphaerotilaceae</taxon>
        <taxon>Azohydromonas</taxon>
    </lineage>
</organism>
<reference evidence="1 2" key="1">
    <citation type="submission" date="2023-11" db="EMBL/GenBank/DDBJ databases">
        <title>Draft genome of Azohydromonas lata strain H1 (DSM1123), a polyhydroxyalkanoate producer.</title>
        <authorList>
            <person name="Traversa D."/>
            <person name="D'Addabbo P."/>
            <person name="Pazzani C."/>
            <person name="Manzari C."/>
            <person name="Chiara M."/>
            <person name="Scrascia M."/>
        </authorList>
    </citation>
    <scope>NUCLEOTIDE SEQUENCE [LARGE SCALE GENOMIC DNA]</scope>
    <source>
        <strain evidence="1 2">H1</strain>
    </source>
</reference>
<proteinExistence type="predicted"/>